<dbReference type="GO" id="GO:0030170">
    <property type="term" value="F:pyridoxal phosphate binding"/>
    <property type="evidence" value="ECO:0007669"/>
    <property type="project" value="InterPro"/>
</dbReference>
<proteinExistence type="inferred from homology"/>
<dbReference type="PANTHER" id="PTHR43586">
    <property type="entry name" value="CYSTEINE DESULFURASE"/>
    <property type="match status" value="1"/>
</dbReference>
<sequence length="409" mass="44280">MNKYLHDFPLLLQPDEKGRRIAYLDNAATTQKPQAVLDAVTAYYQTSNANPHRGAYDLSEAATKALESAREKVRAFLGAPKAAEIVFTKSATESLNLVAQSYGMSFLNPGDEIVLAISEHHSNLVPWQIVARARGAFLTYLYTDESGRILPGEIEKKITGKTKLVAAAHASNVTGVVNPIEAIIDRAHQVGAVAVVDGTQSAPHMAVDVAALGADFYALSAHKMLGPMGVGVLYGKEKLLEAMPPFLYGGDMIEYVEEQTSTFAPVPQKFEGGTQNVGGAVGLSAAIDYLNSVGMESIREHERALTAYMLDRLRGVPQLKIVGPDELQDRIGVVSFTLEGAHPHDVATILNADRIAVRSGHHCAHPFMCHLGVQATCRASVYLYNSNEDIDRLAESLKGVRRWLGYGLE</sequence>
<name>A0A1M5WIX7_9FIRM</name>
<keyword evidence="9" id="KW-1185">Reference proteome</keyword>
<dbReference type="GO" id="GO:0016829">
    <property type="term" value="F:lyase activity"/>
    <property type="evidence" value="ECO:0007669"/>
    <property type="project" value="UniProtKB-KW"/>
</dbReference>
<comment type="cofactor">
    <cofactor evidence="1">
        <name>pyridoxal 5'-phosphate</name>
        <dbReference type="ChEBI" id="CHEBI:597326"/>
    </cofactor>
</comment>
<accession>A0A1M5WIX7</accession>
<comment type="similarity">
    <text evidence="2">Belongs to the class-V pyridoxal-phosphate-dependent aminotransferase family. Csd subfamily.</text>
</comment>
<dbReference type="SUPFAM" id="SSF53383">
    <property type="entry name" value="PLP-dependent transferases"/>
    <property type="match status" value="1"/>
</dbReference>
<dbReference type="STRING" id="1123282.SAMN02745823_01303"/>
<dbReference type="InterPro" id="IPR000192">
    <property type="entry name" value="Aminotrans_V_dom"/>
</dbReference>
<protein>
    <recommendedName>
        <fullName evidence="3">cysteine desulfurase</fullName>
        <ecNumber evidence="3">2.8.1.7</ecNumber>
    </recommendedName>
</protein>
<keyword evidence="5" id="KW-0663">Pyridoxal phosphate</keyword>
<gene>
    <name evidence="8" type="ORF">SAMN02745823_01303</name>
</gene>
<dbReference type="GO" id="GO:0006534">
    <property type="term" value="P:cysteine metabolic process"/>
    <property type="evidence" value="ECO:0007669"/>
    <property type="project" value="InterPro"/>
</dbReference>
<dbReference type="Pfam" id="PF00266">
    <property type="entry name" value="Aminotran_5"/>
    <property type="match status" value="1"/>
</dbReference>
<reference evidence="8 9" key="1">
    <citation type="submission" date="2016-11" db="EMBL/GenBank/DDBJ databases">
        <authorList>
            <person name="Jaros S."/>
            <person name="Januszkiewicz K."/>
            <person name="Wedrychowicz H."/>
        </authorList>
    </citation>
    <scope>NUCLEOTIDE SEQUENCE [LARGE SCALE GENOMIC DNA]</scope>
    <source>
        <strain evidence="8 9">DSM 10068</strain>
    </source>
</reference>
<evidence type="ECO:0000256" key="5">
    <source>
        <dbReference type="ARBA" id="ARBA00022898"/>
    </source>
</evidence>
<dbReference type="GO" id="GO:0031071">
    <property type="term" value="F:cysteine desulfurase activity"/>
    <property type="evidence" value="ECO:0007669"/>
    <property type="project" value="UniProtKB-EC"/>
</dbReference>
<dbReference type="Gene3D" id="3.40.640.10">
    <property type="entry name" value="Type I PLP-dependent aspartate aminotransferase-like (Major domain)"/>
    <property type="match status" value="1"/>
</dbReference>
<dbReference type="InterPro" id="IPR010970">
    <property type="entry name" value="Cys_dSase_SufS"/>
</dbReference>
<dbReference type="InterPro" id="IPR015421">
    <property type="entry name" value="PyrdxlP-dep_Trfase_major"/>
</dbReference>
<dbReference type="Gene3D" id="3.90.1150.10">
    <property type="entry name" value="Aspartate Aminotransferase, domain 1"/>
    <property type="match status" value="1"/>
</dbReference>
<dbReference type="CDD" id="cd06453">
    <property type="entry name" value="SufS_like"/>
    <property type="match status" value="1"/>
</dbReference>
<evidence type="ECO:0000256" key="3">
    <source>
        <dbReference type="ARBA" id="ARBA00012239"/>
    </source>
</evidence>
<dbReference type="InterPro" id="IPR015424">
    <property type="entry name" value="PyrdxlP-dep_Trfase"/>
</dbReference>
<dbReference type="PANTHER" id="PTHR43586:SF8">
    <property type="entry name" value="CYSTEINE DESULFURASE 1, CHLOROPLASTIC"/>
    <property type="match status" value="1"/>
</dbReference>
<dbReference type="InterPro" id="IPR015422">
    <property type="entry name" value="PyrdxlP-dep_Trfase_small"/>
</dbReference>
<dbReference type="PIRSF" id="PIRSF005572">
    <property type="entry name" value="NifS"/>
    <property type="match status" value="1"/>
</dbReference>
<keyword evidence="4" id="KW-0808">Transferase</keyword>
<organism evidence="8 9">
    <name type="scientific">Sporobacter termitidis DSM 10068</name>
    <dbReference type="NCBI Taxonomy" id="1123282"/>
    <lineage>
        <taxon>Bacteria</taxon>
        <taxon>Bacillati</taxon>
        <taxon>Bacillota</taxon>
        <taxon>Clostridia</taxon>
        <taxon>Eubacteriales</taxon>
        <taxon>Oscillospiraceae</taxon>
        <taxon>Sporobacter</taxon>
    </lineage>
</organism>
<evidence type="ECO:0000256" key="1">
    <source>
        <dbReference type="ARBA" id="ARBA00001933"/>
    </source>
</evidence>
<feature type="domain" description="Aminotransferase class V" evidence="7">
    <location>
        <begin position="23"/>
        <end position="393"/>
    </location>
</feature>
<evidence type="ECO:0000313" key="8">
    <source>
        <dbReference type="EMBL" id="SHH87455.1"/>
    </source>
</evidence>
<dbReference type="NCBIfam" id="TIGR01979">
    <property type="entry name" value="sufS"/>
    <property type="match status" value="1"/>
</dbReference>
<keyword evidence="8" id="KW-0456">Lyase</keyword>
<evidence type="ECO:0000256" key="6">
    <source>
        <dbReference type="ARBA" id="ARBA00050776"/>
    </source>
</evidence>
<comment type="catalytic activity">
    <reaction evidence="6">
        <text>(sulfur carrier)-H + L-cysteine = (sulfur carrier)-SH + L-alanine</text>
        <dbReference type="Rhea" id="RHEA:43892"/>
        <dbReference type="Rhea" id="RHEA-COMP:14737"/>
        <dbReference type="Rhea" id="RHEA-COMP:14739"/>
        <dbReference type="ChEBI" id="CHEBI:29917"/>
        <dbReference type="ChEBI" id="CHEBI:35235"/>
        <dbReference type="ChEBI" id="CHEBI:57972"/>
        <dbReference type="ChEBI" id="CHEBI:64428"/>
        <dbReference type="EC" id="2.8.1.7"/>
    </reaction>
</comment>
<evidence type="ECO:0000256" key="4">
    <source>
        <dbReference type="ARBA" id="ARBA00022679"/>
    </source>
</evidence>
<dbReference type="OrthoDB" id="9804366at2"/>
<evidence type="ECO:0000259" key="7">
    <source>
        <dbReference type="Pfam" id="PF00266"/>
    </source>
</evidence>
<dbReference type="InterPro" id="IPR016454">
    <property type="entry name" value="Cysteine_dSase"/>
</dbReference>
<dbReference type="AlphaFoldDB" id="A0A1M5WIX7"/>
<dbReference type="RefSeq" id="WP_073076879.1">
    <property type="nucleotide sequence ID" value="NZ_FQXV01000003.1"/>
</dbReference>
<dbReference type="Proteomes" id="UP000183995">
    <property type="component" value="Unassembled WGS sequence"/>
</dbReference>
<dbReference type="EC" id="2.8.1.7" evidence="3"/>
<evidence type="ECO:0000313" key="9">
    <source>
        <dbReference type="Proteomes" id="UP000183995"/>
    </source>
</evidence>
<dbReference type="EMBL" id="FQXV01000003">
    <property type="protein sequence ID" value="SHH87455.1"/>
    <property type="molecule type" value="Genomic_DNA"/>
</dbReference>
<evidence type="ECO:0000256" key="2">
    <source>
        <dbReference type="ARBA" id="ARBA00010447"/>
    </source>
</evidence>